<accession>A0A834IGX8</accession>
<dbReference type="EMBL" id="JAACXV010000413">
    <property type="protein sequence ID" value="KAF7277795.1"/>
    <property type="molecule type" value="Genomic_DNA"/>
</dbReference>
<sequence length="186" mass="20195">MTSKDVSCAAQKGLQELKNRTLNSGSPVFATQHQNISGVIVSTSSPISSKVPIVPTAYPDPNIQVSDSVYHQNITATSQRVSFPQDYPAEAMTTETIAGIDVDRGADGGTPLKMHLSKSGLLYTLNLIRDPVVDYQEKRGVSRNEEITFVTLVTSLCTQAYTAAITILVMLWNLMPLRPLTTKIAL</sequence>
<dbReference type="AlphaFoldDB" id="A0A834IGX8"/>
<gene>
    <name evidence="2" type="ORF">GWI33_009213</name>
</gene>
<name>A0A834IGX8_RHYFE</name>
<keyword evidence="3" id="KW-1185">Reference proteome</keyword>
<protein>
    <submittedName>
        <fullName evidence="2">Uncharacterized protein</fullName>
    </submittedName>
</protein>
<proteinExistence type="predicted"/>
<evidence type="ECO:0000256" key="1">
    <source>
        <dbReference type="SAM" id="Phobius"/>
    </source>
</evidence>
<evidence type="ECO:0000313" key="3">
    <source>
        <dbReference type="Proteomes" id="UP000625711"/>
    </source>
</evidence>
<dbReference type="OrthoDB" id="6779810at2759"/>
<organism evidence="2 3">
    <name type="scientific">Rhynchophorus ferrugineus</name>
    <name type="common">Red palm weevil</name>
    <name type="synonym">Curculio ferrugineus</name>
    <dbReference type="NCBI Taxonomy" id="354439"/>
    <lineage>
        <taxon>Eukaryota</taxon>
        <taxon>Metazoa</taxon>
        <taxon>Ecdysozoa</taxon>
        <taxon>Arthropoda</taxon>
        <taxon>Hexapoda</taxon>
        <taxon>Insecta</taxon>
        <taxon>Pterygota</taxon>
        <taxon>Neoptera</taxon>
        <taxon>Endopterygota</taxon>
        <taxon>Coleoptera</taxon>
        <taxon>Polyphaga</taxon>
        <taxon>Cucujiformia</taxon>
        <taxon>Curculionidae</taxon>
        <taxon>Dryophthorinae</taxon>
        <taxon>Rhynchophorus</taxon>
    </lineage>
</organism>
<evidence type="ECO:0000313" key="2">
    <source>
        <dbReference type="EMBL" id="KAF7277795.1"/>
    </source>
</evidence>
<keyword evidence="1" id="KW-0472">Membrane</keyword>
<comment type="caution">
    <text evidence="2">The sequence shown here is derived from an EMBL/GenBank/DDBJ whole genome shotgun (WGS) entry which is preliminary data.</text>
</comment>
<keyword evidence="1" id="KW-1133">Transmembrane helix</keyword>
<dbReference type="Proteomes" id="UP000625711">
    <property type="component" value="Unassembled WGS sequence"/>
</dbReference>
<keyword evidence="1" id="KW-0812">Transmembrane</keyword>
<reference evidence="2" key="1">
    <citation type="submission" date="2020-08" db="EMBL/GenBank/DDBJ databases">
        <title>Genome sequencing and assembly of the red palm weevil Rhynchophorus ferrugineus.</title>
        <authorList>
            <person name="Dias G.B."/>
            <person name="Bergman C.M."/>
            <person name="Manee M."/>
        </authorList>
    </citation>
    <scope>NUCLEOTIDE SEQUENCE</scope>
    <source>
        <strain evidence="2">AA-2017</strain>
        <tissue evidence="2">Whole larva</tissue>
    </source>
</reference>
<feature type="transmembrane region" description="Helical" evidence="1">
    <location>
        <begin position="147"/>
        <end position="172"/>
    </location>
</feature>